<comment type="similarity">
    <text evidence="3 4">In the C-terminal section; belongs to the PPC synthetase family.</text>
</comment>
<evidence type="ECO:0000256" key="2">
    <source>
        <dbReference type="ARBA" id="ARBA00023239"/>
    </source>
</evidence>
<comment type="catalytic activity">
    <reaction evidence="3 4">
        <text>(R)-4'-phosphopantothenate + L-cysteine + CTP = N-[(R)-4-phosphopantothenoyl]-L-cysteine + CMP + diphosphate + H(+)</text>
        <dbReference type="Rhea" id="RHEA:19397"/>
        <dbReference type="ChEBI" id="CHEBI:10986"/>
        <dbReference type="ChEBI" id="CHEBI:15378"/>
        <dbReference type="ChEBI" id="CHEBI:33019"/>
        <dbReference type="ChEBI" id="CHEBI:35235"/>
        <dbReference type="ChEBI" id="CHEBI:37563"/>
        <dbReference type="ChEBI" id="CHEBI:59458"/>
        <dbReference type="ChEBI" id="CHEBI:60377"/>
        <dbReference type="EC" id="6.3.2.5"/>
    </reaction>
</comment>
<dbReference type="Gene3D" id="3.40.50.1950">
    <property type="entry name" value="Flavin prenyltransferase-like"/>
    <property type="match status" value="1"/>
</dbReference>
<protein>
    <recommendedName>
        <fullName evidence="3">Coenzyme A biosynthesis bifunctional protein CoaBC</fullName>
    </recommendedName>
    <alternativeName>
        <fullName evidence="3">DNA/pantothenate metabolism flavoprotein</fullName>
    </alternativeName>
    <alternativeName>
        <fullName evidence="3">Phosphopantothenoylcysteine synthetase/decarboxylase</fullName>
        <shortName evidence="3">PPCS-PPCDC</shortName>
    </alternativeName>
    <domain>
        <recommendedName>
            <fullName evidence="3">Phosphopantothenoylcysteine decarboxylase</fullName>
            <shortName evidence="3">PPC decarboxylase</shortName>
            <shortName evidence="3">PPC-DC</shortName>
            <ecNumber evidence="3">4.1.1.36</ecNumber>
        </recommendedName>
        <alternativeName>
            <fullName evidence="3">CoaC</fullName>
        </alternativeName>
    </domain>
    <domain>
        <recommendedName>
            <fullName evidence="3">Phosphopantothenate--cysteine ligase</fullName>
            <ecNumber evidence="3">6.3.2.5</ecNumber>
        </recommendedName>
        <alternativeName>
            <fullName evidence="3">CoaB</fullName>
        </alternativeName>
        <alternativeName>
            <fullName evidence="3">Phosphopantothenoylcysteine synthetase</fullName>
            <shortName evidence="3">PPC synthetase</shortName>
            <shortName evidence="3">PPC-S</shortName>
        </alternativeName>
    </domain>
</protein>
<feature type="binding site" evidence="3">
    <location>
        <position position="349"/>
    </location>
    <ligand>
        <name>CTP</name>
        <dbReference type="ChEBI" id="CHEBI:37563"/>
    </ligand>
</feature>
<keyword evidence="3" id="KW-0479">Metal-binding</keyword>
<reference evidence="7 8" key="1">
    <citation type="submission" date="2022-01" db="EMBL/GenBank/DDBJ databases">
        <title>Novel bile acid biosynthetic pathways are enriched in the microbiome of centenarians.</title>
        <authorList>
            <person name="Sato Y."/>
            <person name="Atarashi K."/>
            <person name="Plichta R.D."/>
            <person name="Arai Y."/>
            <person name="Sasajima S."/>
            <person name="Kearney M.S."/>
            <person name="Suda W."/>
            <person name="Takeshita K."/>
            <person name="Sasaki T."/>
            <person name="Okamoto S."/>
            <person name="Skelly N.A."/>
            <person name="Okamura Y."/>
            <person name="Vlamakis H."/>
            <person name="Li Y."/>
            <person name="Tanoue T."/>
            <person name="Takei H."/>
            <person name="Nittono H."/>
            <person name="Narushima S."/>
            <person name="Irie J."/>
            <person name="Itoh H."/>
            <person name="Moriya K."/>
            <person name="Sugiura Y."/>
            <person name="Suematsu M."/>
            <person name="Moritoki N."/>
            <person name="Shibata S."/>
            <person name="Littman R.D."/>
            <person name="Fischbach A.M."/>
            <person name="Uwamino Y."/>
            <person name="Inoue T."/>
            <person name="Honda A."/>
            <person name="Hattori M."/>
            <person name="Murai T."/>
            <person name="Xavier J.R."/>
            <person name="Hirose N."/>
            <person name="Honda K."/>
        </authorList>
    </citation>
    <scope>NUCLEOTIDE SEQUENCE [LARGE SCALE GENOMIC DNA]</scope>
    <source>
        <strain evidence="7 8">CE91-St30</strain>
    </source>
</reference>
<keyword evidence="1 3" id="KW-0210">Decarboxylase</keyword>
<dbReference type="NCBIfam" id="TIGR00521">
    <property type="entry name" value="coaBC_dfp"/>
    <property type="match status" value="1"/>
</dbReference>
<keyword evidence="3" id="KW-0460">Magnesium</keyword>
<dbReference type="SUPFAM" id="SSF52507">
    <property type="entry name" value="Homo-oligomeric flavin-containing Cys decarboxylases, HFCD"/>
    <property type="match status" value="1"/>
</dbReference>
<dbReference type="Gene3D" id="3.40.50.10300">
    <property type="entry name" value="CoaB-like"/>
    <property type="match status" value="1"/>
</dbReference>
<feature type="active site" description="Proton donor" evidence="3">
    <location>
        <position position="167"/>
    </location>
</feature>
<feature type="binding site" evidence="3">
    <location>
        <begin position="317"/>
        <end position="320"/>
    </location>
    <ligand>
        <name>CTP</name>
        <dbReference type="ChEBI" id="CHEBI:37563"/>
    </ligand>
</feature>
<organism evidence="7 8">
    <name type="scientific">Raoultibacter timonensis</name>
    <dbReference type="NCBI Taxonomy" id="1907662"/>
    <lineage>
        <taxon>Bacteria</taxon>
        <taxon>Bacillati</taxon>
        <taxon>Actinomycetota</taxon>
        <taxon>Coriobacteriia</taxon>
        <taxon>Eggerthellales</taxon>
        <taxon>Eggerthellaceae</taxon>
        <taxon>Raoultibacter</taxon>
    </lineage>
</organism>
<feature type="binding site" evidence="3">
    <location>
        <position position="298"/>
    </location>
    <ligand>
        <name>CTP</name>
        <dbReference type="ChEBI" id="CHEBI:37563"/>
    </ligand>
</feature>
<sequence length="409" mass="43264">MDRAADGSRRSECAQKTVLLGVTGCIAAYKSAEIVRGLQKAGVRVKVVMTEHACEFIGPTTFRALTREPVAVRLFDEPGDPIHHISLAQEADAMLIAPCTANVLAKLACGIADDLLTTTALALTVPLIIAPAMNVHMYENPATRKNMGVLHTRGTHFIEAGDGYLACGEAGRGRLADVDEIVDRTLRVLGVERDLQGKRVLVTAGPTVEAIDPVRYLTNRSSGKMGYAIAQAAALRGAEVTLVSGPTALDAPRGVRTVAVESAREMLAAAEEAFARCDIAVFAAAVSDMRPKNPASRKLKKGAADAELSTIELVENPDILSTLGNAKTSQVVVGFAAETDDVIENAQVKLSKKNADMIVANDVGGSLGFGTDDNKVWLVSADGVLDVPRLAKSEIADIVLDRAARFIEK</sequence>
<comment type="cofactor">
    <cofactor evidence="3">
        <name>FMN</name>
        <dbReference type="ChEBI" id="CHEBI:58210"/>
    </cofactor>
    <text evidence="3">Binds 1 FMN per subunit.</text>
</comment>
<evidence type="ECO:0000256" key="1">
    <source>
        <dbReference type="ARBA" id="ARBA00022793"/>
    </source>
</evidence>
<dbReference type="EMBL" id="AP025564">
    <property type="protein sequence ID" value="BDE96328.1"/>
    <property type="molecule type" value="Genomic_DNA"/>
</dbReference>
<dbReference type="PANTHER" id="PTHR14359">
    <property type="entry name" value="HOMO-OLIGOMERIC FLAVIN CONTAINING CYS DECARBOXYLASE FAMILY"/>
    <property type="match status" value="1"/>
</dbReference>
<feature type="binding site" evidence="3">
    <location>
        <position position="288"/>
    </location>
    <ligand>
        <name>CTP</name>
        <dbReference type="ChEBI" id="CHEBI:37563"/>
    </ligand>
</feature>
<dbReference type="RefSeq" id="WP_244385675.1">
    <property type="nucleotide sequence ID" value="NZ_AP025564.1"/>
</dbReference>
<proteinExistence type="inferred from homology"/>
<feature type="domain" description="DNA/pantothenate metabolism flavoprotein C-terminal" evidence="6">
    <location>
        <begin position="195"/>
        <end position="404"/>
    </location>
</feature>
<keyword evidence="3 4" id="KW-0436">Ligase</keyword>
<evidence type="ECO:0000256" key="4">
    <source>
        <dbReference type="RuleBase" id="RU364078"/>
    </source>
</evidence>
<keyword evidence="8" id="KW-1185">Reference proteome</keyword>
<keyword evidence="3" id="KW-0511">Multifunctional enzyme</keyword>
<dbReference type="InterPro" id="IPR007085">
    <property type="entry name" value="DNA/pantothenate-metab_flavo_C"/>
</dbReference>
<comment type="function">
    <text evidence="4">Catalyzes two steps in the biosynthesis of coenzyme A. In the first step cysteine is conjugated to 4'-phosphopantothenate to form 4-phosphopantothenoylcysteine, in the latter compound is decarboxylated to form 4'-phosphopantotheine.</text>
</comment>
<keyword evidence="3 4" id="KW-0288">FMN</keyword>
<dbReference type="EC" id="4.1.1.36" evidence="3"/>
<feature type="region of interest" description="Phosphopantothenate--cysteine ligase" evidence="3">
    <location>
        <begin position="200"/>
        <end position="409"/>
    </location>
</feature>
<dbReference type="HAMAP" id="MF_02225">
    <property type="entry name" value="CoaBC"/>
    <property type="match status" value="1"/>
</dbReference>
<comment type="function">
    <text evidence="3">Catalyzes two sequential steps in the biosynthesis of coenzyme A. In the first step cysteine is conjugated to 4'-phosphopantothenate to form 4-phosphopantothenoylcysteine. In the second step the latter compound is decarboxylated to form 4'-phosphopantotheine.</text>
</comment>
<evidence type="ECO:0000259" key="5">
    <source>
        <dbReference type="Pfam" id="PF02441"/>
    </source>
</evidence>
<name>A0ABM7WJ52_9ACTN</name>
<dbReference type="InterPro" id="IPR035929">
    <property type="entry name" value="CoaB-like_sf"/>
</dbReference>
<dbReference type="InterPro" id="IPR003382">
    <property type="entry name" value="Flavoprotein"/>
</dbReference>
<comment type="cofactor">
    <cofactor evidence="3">
        <name>Mg(2+)</name>
        <dbReference type="ChEBI" id="CHEBI:18420"/>
    </cofactor>
</comment>
<accession>A0ABM7WJ52</accession>
<evidence type="ECO:0000313" key="8">
    <source>
        <dbReference type="Proteomes" id="UP001320544"/>
    </source>
</evidence>
<feature type="domain" description="Flavoprotein" evidence="5">
    <location>
        <begin position="16"/>
        <end position="188"/>
    </location>
</feature>
<dbReference type="InterPro" id="IPR036551">
    <property type="entry name" value="Flavin_trans-like"/>
</dbReference>
<comment type="caution">
    <text evidence="3">Lacks conserved residue(s) required for the propagation of feature annotation.</text>
</comment>
<dbReference type="Pfam" id="PF04127">
    <property type="entry name" value="DFP"/>
    <property type="match status" value="1"/>
</dbReference>
<dbReference type="SUPFAM" id="SSF102645">
    <property type="entry name" value="CoaB-like"/>
    <property type="match status" value="1"/>
</dbReference>
<comment type="catalytic activity">
    <reaction evidence="3 4">
        <text>N-[(R)-4-phosphopantothenoyl]-L-cysteine + H(+) = (R)-4'-phosphopantetheine + CO2</text>
        <dbReference type="Rhea" id="RHEA:16793"/>
        <dbReference type="ChEBI" id="CHEBI:15378"/>
        <dbReference type="ChEBI" id="CHEBI:16526"/>
        <dbReference type="ChEBI" id="CHEBI:59458"/>
        <dbReference type="ChEBI" id="CHEBI:61723"/>
        <dbReference type="EC" id="4.1.1.36"/>
    </reaction>
</comment>
<feature type="binding site" evidence="3">
    <location>
        <position position="335"/>
    </location>
    <ligand>
        <name>CTP</name>
        <dbReference type="ChEBI" id="CHEBI:37563"/>
    </ligand>
</feature>
<comment type="pathway">
    <text evidence="3 4">Cofactor biosynthesis; coenzyme A biosynthesis; CoA from (R)-pantothenate: step 2/5.</text>
</comment>
<feature type="binding site" evidence="3">
    <location>
        <position position="353"/>
    </location>
    <ligand>
        <name>CTP</name>
        <dbReference type="ChEBI" id="CHEBI:37563"/>
    </ligand>
</feature>
<dbReference type="Proteomes" id="UP001320544">
    <property type="component" value="Chromosome"/>
</dbReference>
<dbReference type="EC" id="6.3.2.5" evidence="3"/>
<dbReference type="Pfam" id="PF02441">
    <property type="entry name" value="Flavoprotein"/>
    <property type="match status" value="1"/>
</dbReference>
<comment type="pathway">
    <text evidence="3 4">Cofactor biosynthesis; coenzyme A biosynthesis; CoA from (R)-pantothenate: step 3/5.</text>
</comment>
<evidence type="ECO:0000256" key="3">
    <source>
        <dbReference type="HAMAP-Rule" id="MF_02225"/>
    </source>
</evidence>
<feature type="region of interest" description="Phosphopantothenoylcysteine decarboxylase" evidence="3">
    <location>
        <begin position="1"/>
        <end position="199"/>
    </location>
</feature>
<gene>
    <name evidence="7" type="primary">dfp</name>
    <name evidence="3" type="synonym">coaBC</name>
    <name evidence="7" type="ORF">CE91St30_16610</name>
</gene>
<comment type="similarity">
    <text evidence="3 4">In the N-terminal section; belongs to the HFCD (homo-oligomeric flavin containing Cys decarboxylase) superfamily.</text>
</comment>
<keyword evidence="3 4" id="KW-0285">Flavoprotein</keyword>
<dbReference type="PANTHER" id="PTHR14359:SF6">
    <property type="entry name" value="PHOSPHOPANTOTHENOYLCYSTEINE DECARBOXYLASE"/>
    <property type="match status" value="1"/>
</dbReference>
<evidence type="ECO:0000313" key="7">
    <source>
        <dbReference type="EMBL" id="BDE96328.1"/>
    </source>
</evidence>
<keyword evidence="2 3" id="KW-0456">Lyase</keyword>
<dbReference type="InterPro" id="IPR005252">
    <property type="entry name" value="CoaBC"/>
</dbReference>
<evidence type="ECO:0000259" key="6">
    <source>
        <dbReference type="Pfam" id="PF04127"/>
    </source>
</evidence>